<comment type="caution">
    <text evidence="2">The sequence shown here is derived from an EMBL/GenBank/DDBJ whole genome shotgun (WGS) entry which is preliminary data.</text>
</comment>
<dbReference type="AlphaFoldDB" id="A0A3M6TQJ0"/>
<evidence type="ECO:0000256" key="1">
    <source>
        <dbReference type="SAM" id="Phobius"/>
    </source>
</evidence>
<gene>
    <name evidence="2" type="ORF">pdam_00006348</name>
</gene>
<keyword evidence="3" id="KW-1185">Reference proteome</keyword>
<feature type="transmembrane region" description="Helical" evidence="1">
    <location>
        <begin position="12"/>
        <end position="31"/>
    </location>
</feature>
<keyword evidence="1" id="KW-0812">Transmembrane</keyword>
<dbReference type="EMBL" id="RCHS01003146">
    <property type="protein sequence ID" value="RMX43707.1"/>
    <property type="molecule type" value="Genomic_DNA"/>
</dbReference>
<accession>A0A3M6TQJ0</accession>
<evidence type="ECO:0000313" key="3">
    <source>
        <dbReference type="Proteomes" id="UP000275408"/>
    </source>
</evidence>
<keyword evidence="1" id="KW-1133">Transmembrane helix</keyword>
<dbReference type="Proteomes" id="UP000275408">
    <property type="component" value="Unassembled WGS sequence"/>
</dbReference>
<keyword evidence="1" id="KW-0472">Membrane</keyword>
<protein>
    <submittedName>
        <fullName evidence="2">Uncharacterized protein</fullName>
    </submittedName>
</protein>
<feature type="non-terminal residue" evidence="2">
    <location>
        <position position="70"/>
    </location>
</feature>
<name>A0A3M6TQJ0_POCDA</name>
<reference evidence="2 3" key="1">
    <citation type="journal article" date="2018" name="Sci. Rep.">
        <title>Comparative analysis of the Pocillopora damicornis genome highlights role of immune system in coral evolution.</title>
        <authorList>
            <person name="Cunning R."/>
            <person name="Bay R.A."/>
            <person name="Gillette P."/>
            <person name="Baker A.C."/>
            <person name="Traylor-Knowles N."/>
        </authorList>
    </citation>
    <scope>NUCLEOTIDE SEQUENCE [LARGE SCALE GENOMIC DNA]</scope>
    <source>
        <strain evidence="2">RSMAS</strain>
        <tissue evidence="2">Whole animal</tissue>
    </source>
</reference>
<proteinExistence type="predicted"/>
<organism evidence="2 3">
    <name type="scientific">Pocillopora damicornis</name>
    <name type="common">Cauliflower coral</name>
    <name type="synonym">Millepora damicornis</name>
    <dbReference type="NCBI Taxonomy" id="46731"/>
    <lineage>
        <taxon>Eukaryota</taxon>
        <taxon>Metazoa</taxon>
        <taxon>Cnidaria</taxon>
        <taxon>Anthozoa</taxon>
        <taxon>Hexacorallia</taxon>
        <taxon>Scleractinia</taxon>
        <taxon>Astrocoeniina</taxon>
        <taxon>Pocilloporidae</taxon>
        <taxon>Pocillopora</taxon>
    </lineage>
</organism>
<sequence>MVSQSVVLKKYGFTAVLFAVSTTIGVIMNALTRGLKSVTKGVGIGFKTLGSKIAGILPDLIGSISLLLEY</sequence>
<evidence type="ECO:0000313" key="2">
    <source>
        <dbReference type="EMBL" id="RMX43707.1"/>
    </source>
</evidence>